<evidence type="ECO:0000256" key="13">
    <source>
        <dbReference type="ARBA" id="ARBA00025862"/>
    </source>
</evidence>
<dbReference type="Pfam" id="PF02953">
    <property type="entry name" value="zf-Tim10_DDP"/>
    <property type="match status" value="1"/>
</dbReference>
<dbReference type="SUPFAM" id="SSF144122">
    <property type="entry name" value="Tim10-like"/>
    <property type="match status" value="1"/>
</dbReference>
<feature type="domain" description="Tim10-like" evidence="16">
    <location>
        <begin position="34"/>
        <end position="95"/>
    </location>
</feature>
<dbReference type="GO" id="GO:0005743">
    <property type="term" value="C:mitochondrial inner membrane"/>
    <property type="evidence" value="ECO:0007669"/>
    <property type="project" value="UniProtKB-SubCell"/>
</dbReference>
<keyword evidence="5 14" id="KW-0999">Mitochondrion inner membrane</keyword>
<dbReference type="OrthoDB" id="7813104at2759"/>
<evidence type="ECO:0000256" key="9">
    <source>
        <dbReference type="ARBA" id="ARBA00023128"/>
    </source>
</evidence>
<dbReference type="Gene3D" id="1.10.287.810">
    <property type="entry name" value="Mitochondrial import inner membrane translocase subunit tim13 like domains"/>
    <property type="match status" value="1"/>
</dbReference>
<reference evidence="17 18" key="1">
    <citation type="submission" date="2015-04" db="EMBL/GenBank/DDBJ databases">
        <authorList>
            <person name="Heijne W.H."/>
            <person name="Fedorova N.D."/>
            <person name="Nierman W.C."/>
            <person name="Vollebregt A.W."/>
            <person name="Zhao Z."/>
            <person name="Wu L."/>
            <person name="Kumar M."/>
            <person name="Stam H."/>
            <person name="van den Berg M.A."/>
            <person name="Pel H.J."/>
        </authorList>
    </citation>
    <scope>NUCLEOTIDE SEQUENCE [LARGE SCALE GENOMIC DNA]</scope>
    <source>
        <strain evidence="17 18">CBS 393.64</strain>
    </source>
</reference>
<keyword evidence="7 14" id="KW-0653">Protein transport</keyword>
<proteinExistence type="inferred from homology"/>
<keyword evidence="9 14" id="KW-0496">Mitochondrion</keyword>
<keyword evidence="5 14" id="KW-0472">Membrane</keyword>
<evidence type="ECO:0000256" key="10">
    <source>
        <dbReference type="ARBA" id="ARBA00023157"/>
    </source>
</evidence>
<comment type="subunit">
    <text evidence="13">Heterohexamer; composed of 3 copies of TIM8 and 3 copies of TIM13, named soluble 70 kDa complex. Associates with the TIM22 complex, whose core is composed of TIM22 and TIM54. Interacts with the transmembrane regions of multi-pass transmembrane proteins in transit.</text>
</comment>
<evidence type="ECO:0000313" key="17">
    <source>
        <dbReference type="EMBL" id="KKA16829.1"/>
    </source>
</evidence>
<dbReference type="GO" id="GO:0042719">
    <property type="term" value="C:mitochondrial intermembrane space chaperone complex"/>
    <property type="evidence" value="ECO:0007669"/>
    <property type="project" value="UniProtKB-ARBA"/>
</dbReference>
<dbReference type="GeneID" id="25321478"/>
<dbReference type="EMBL" id="LASV01000733">
    <property type="protein sequence ID" value="KKA16829.1"/>
    <property type="molecule type" value="Genomic_DNA"/>
</dbReference>
<dbReference type="GO" id="GO:0046872">
    <property type="term" value="F:metal ion binding"/>
    <property type="evidence" value="ECO:0007669"/>
    <property type="project" value="UniProtKB-KW"/>
</dbReference>
<evidence type="ECO:0000256" key="8">
    <source>
        <dbReference type="ARBA" id="ARBA00023010"/>
    </source>
</evidence>
<dbReference type="RefSeq" id="XP_013323441.1">
    <property type="nucleotide sequence ID" value="XM_013467987.1"/>
</dbReference>
<comment type="caution">
    <text evidence="17">The sequence shown here is derived from an EMBL/GenBank/DDBJ whole genome shotgun (WGS) entry which is preliminary data.</text>
</comment>
<dbReference type="GO" id="GO:0045039">
    <property type="term" value="P:protein insertion into mitochondrial inner membrane"/>
    <property type="evidence" value="ECO:0007669"/>
    <property type="project" value="UniProtKB-ARBA"/>
</dbReference>
<evidence type="ECO:0000256" key="11">
    <source>
        <dbReference type="ARBA" id="ARBA00023186"/>
    </source>
</evidence>
<comment type="similarity">
    <text evidence="2 14">Belongs to the small Tim family.</text>
</comment>
<organism evidence="17 18">
    <name type="scientific">Rasamsonia emersonii (strain ATCC 16479 / CBS 393.64 / IMI 116815)</name>
    <dbReference type="NCBI Taxonomy" id="1408163"/>
    <lineage>
        <taxon>Eukaryota</taxon>
        <taxon>Fungi</taxon>
        <taxon>Dikarya</taxon>
        <taxon>Ascomycota</taxon>
        <taxon>Pezizomycotina</taxon>
        <taxon>Eurotiomycetes</taxon>
        <taxon>Eurotiomycetidae</taxon>
        <taxon>Eurotiales</taxon>
        <taxon>Trichocomaceae</taxon>
        <taxon>Rasamsonia</taxon>
    </lineage>
</organism>
<dbReference type="InterPro" id="IPR004217">
    <property type="entry name" value="Tim10-like"/>
</dbReference>
<keyword evidence="8 14" id="KW-0811">Translocation</keyword>
<dbReference type="FunFam" id="1.10.287.810:FF:000001">
    <property type="entry name" value="mitochondrial import inner membrane translocase subunit TIM13"/>
    <property type="match status" value="1"/>
</dbReference>
<keyword evidence="11 14" id="KW-0143">Chaperone</keyword>
<evidence type="ECO:0000256" key="7">
    <source>
        <dbReference type="ARBA" id="ARBA00022927"/>
    </source>
</evidence>
<dbReference type="Proteomes" id="UP000053958">
    <property type="component" value="Unassembled WGS sequence"/>
</dbReference>
<keyword evidence="4" id="KW-0479">Metal-binding</keyword>
<comment type="domain">
    <text evidence="14">The twin CX3C motif contains 4 conserved Cys residues that form 2 disulfide bonds in the mitochondrial intermembrane space.</text>
</comment>
<keyword evidence="6" id="KW-0862">Zinc</keyword>
<sequence length="122" mass="12634">MPLFGGSSSSSSSSSGNSASSDATSAELKSALMQQVQAEAALNNARALMTKMNENCFDRCIPNPGSSLSSQESTCLSTCMEKYISMWNTTSRAYIARIGRESKKMGGGVDAGTLASLGTPSS</sequence>
<comment type="function">
    <text evidence="12">Mitochondrial intermembrane chaperone that participates in the import and insertion of some multi-pass transmembrane proteins into the mitochondrial inner membrane. Also required for the transfer of beta-barrel precursors from the TOM complex to the sorting and assembly machinery (SAM complex) of the outer membrane. Acts as a chaperone-like protein that protects the hydrophobic precursors from aggregation and guide them through the mitochondrial intermembrane space. The TIM8-TIM13 complex is non essential and only mediates the import of few proteins, while the predominant TIM9-TIM10 70 kDa complex is crucial and mediates the import of much more proteins.</text>
</comment>
<protein>
    <recommendedName>
        <fullName evidence="14">Mitochondrial import inner membrane translocase subunit</fullName>
    </recommendedName>
</protein>
<evidence type="ECO:0000256" key="6">
    <source>
        <dbReference type="ARBA" id="ARBA00022833"/>
    </source>
</evidence>
<keyword evidence="18" id="KW-1185">Reference proteome</keyword>
<evidence type="ECO:0000256" key="2">
    <source>
        <dbReference type="ARBA" id="ARBA00006720"/>
    </source>
</evidence>
<evidence type="ECO:0000256" key="4">
    <source>
        <dbReference type="ARBA" id="ARBA00022723"/>
    </source>
</evidence>
<keyword evidence="10 14" id="KW-1015">Disulfide bond</keyword>
<comment type="subcellular location">
    <subcellularLocation>
        <location evidence="1 14">Mitochondrion inner membrane</location>
        <topology evidence="1 14">Peripheral membrane protein</topology>
        <orientation evidence="1 14">Intermembrane side</orientation>
    </subcellularLocation>
</comment>
<evidence type="ECO:0000256" key="14">
    <source>
        <dbReference type="RuleBase" id="RU367043"/>
    </source>
</evidence>
<feature type="region of interest" description="Disordered" evidence="15">
    <location>
        <begin position="1"/>
        <end position="26"/>
    </location>
</feature>
<evidence type="ECO:0000259" key="16">
    <source>
        <dbReference type="Pfam" id="PF02953"/>
    </source>
</evidence>
<dbReference type="GO" id="GO:0015031">
    <property type="term" value="P:protein transport"/>
    <property type="evidence" value="ECO:0007669"/>
    <property type="project" value="UniProtKB-KW"/>
</dbReference>
<dbReference type="InterPro" id="IPR035427">
    <property type="entry name" value="Tim10-like_dom_sf"/>
</dbReference>
<evidence type="ECO:0000256" key="12">
    <source>
        <dbReference type="ARBA" id="ARBA00025151"/>
    </source>
</evidence>
<evidence type="ECO:0000256" key="15">
    <source>
        <dbReference type="SAM" id="MobiDB-lite"/>
    </source>
</evidence>
<evidence type="ECO:0000256" key="3">
    <source>
        <dbReference type="ARBA" id="ARBA00022448"/>
    </source>
</evidence>
<dbReference type="STRING" id="1408163.A0A0F4YFA9"/>
<keyword evidence="3 14" id="KW-0813">Transport</keyword>
<evidence type="ECO:0000256" key="1">
    <source>
        <dbReference type="ARBA" id="ARBA00004137"/>
    </source>
</evidence>
<evidence type="ECO:0000313" key="18">
    <source>
        <dbReference type="Proteomes" id="UP000053958"/>
    </source>
</evidence>
<gene>
    <name evidence="17" type="ORF">T310_9546</name>
</gene>
<evidence type="ECO:0000256" key="5">
    <source>
        <dbReference type="ARBA" id="ARBA00022792"/>
    </source>
</evidence>
<name>A0A0F4YFA9_RASE3</name>
<dbReference type="AlphaFoldDB" id="A0A0F4YFA9"/>
<accession>A0A0F4YFA9</accession>